<keyword evidence="2" id="KW-1185">Reference proteome</keyword>
<dbReference type="Proteomes" id="UP001500889">
    <property type="component" value="Chromosome J"/>
</dbReference>
<evidence type="ECO:0000313" key="1">
    <source>
        <dbReference type="EMBL" id="BFF98774.1"/>
    </source>
</evidence>
<reference evidence="1 2" key="1">
    <citation type="submission" date="2024-02" db="EMBL/GenBank/DDBJ databases">
        <title>A chromosome-level genome assembly of Drosophila madeirensis, a fruit fly species endemic to Madeira island.</title>
        <authorList>
            <person name="Tomihara K."/>
            <person name="Llopart A."/>
            <person name="Yamamoto D."/>
        </authorList>
    </citation>
    <scope>NUCLEOTIDE SEQUENCE [LARGE SCALE GENOMIC DNA]</scope>
    <source>
        <strain evidence="1 2">RF1</strain>
    </source>
</reference>
<dbReference type="AlphaFoldDB" id="A0AAU9FTH6"/>
<accession>A0AAU9FTH6</accession>
<gene>
    <name evidence="1" type="ORF">DMAD_06840</name>
</gene>
<evidence type="ECO:0000313" key="2">
    <source>
        <dbReference type="Proteomes" id="UP001500889"/>
    </source>
</evidence>
<proteinExistence type="predicted"/>
<dbReference type="EMBL" id="AP029265">
    <property type="protein sequence ID" value="BFF98774.1"/>
    <property type="molecule type" value="Genomic_DNA"/>
</dbReference>
<name>A0AAU9FTH6_DROMD</name>
<organism evidence="1 2">
    <name type="scientific">Drosophila madeirensis</name>
    <name type="common">Fruit fly</name>
    <dbReference type="NCBI Taxonomy" id="30013"/>
    <lineage>
        <taxon>Eukaryota</taxon>
        <taxon>Metazoa</taxon>
        <taxon>Ecdysozoa</taxon>
        <taxon>Arthropoda</taxon>
        <taxon>Hexapoda</taxon>
        <taxon>Insecta</taxon>
        <taxon>Pterygota</taxon>
        <taxon>Neoptera</taxon>
        <taxon>Endopterygota</taxon>
        <taxon>Diptera</taxon>
        <taxon>Brachycera</taxon>
        <taxon>Muscomorpha</taxon>
        <taxon>Ephydroidea</taxon>
        <taxon>Drosophilidae</taxon>
        <taxon>Drosophila</taxon>
        <taxon>Sophophora</taxon>
    </lineage>
</organism>
<protein>
    <submittedName>
        <fullName evidence="1">Uncharacterized protein</fullName>
    </submittedName>
</protein>
<sequence length="135" mass="15825">MESRVLQTVPGEERKIGEIRFKLLCVMIRQRTISARLQLAIETIELNQSKLEDYCTKRKLKATAVDKEQDRKALLSQIQKRDLQMQNKSRATWCLYDEITLETLLKINEYDLNPFKDLLKELDAIADTVQRNVTI</sequence>